<keyword evidence="1" id="KW-1133">Transmembrane helix</keyword>
<dbReference type="Proteomes" id="UP000007875">
    <property type="component" value="Unassembled WGS sequence"/>
</dbReference>
<reference evidence="3" key="1">
    <citation type="submission" date="2003-08" db="EMBL/GenBank/DDBJ databases">
        <authorList>
            <person name="Birren B."/>
            <person name="Nusbaum C."/>
            <person name="Abebe A."/>
            <person name="Abouelleil A."/>
            <person name="Adekoya E."/>
            <person name="Ait-zahra M."/>
            <person name="Allen N."/>
            <person name="Allen T."/>
            <person name="An P."/>
            <person name="Anderson M."/>
            <person name="Anderson S."/>
            <person name="Arachchi H."/>
            <person name="Armbruster J."/>
            <person name="Bachantsang P."/>
            <person name="Baldwin J."/>
            <person name="Barry A."/>
            <person name="Bayul T."/>
            <person name="Blitshsteyn B."/>
            <person name="Bloom T."/>
            <person name="Blye J."/>
            <person name="Boguslavskiy L."/>
            <person name="Borowsky M."/>
            <person name="Boukhgalter B."/>
            <person name="Brunache A."/>
            <person name="Butler J."/>
            <person name="Calixte N."/>
            <person name="Calvo S."/>
            <person name="Camarata J."/>
            <person name="Campo K."/>
            <person name="Chang J."/>
            <person name="Cheshatsang Y."/>
            <person name="Citroen M."/>
            <person name="Collymore A."/>
            <person name="Considine T."/>
            <person name="Cook A."/>
            <person name="Cooke P."/>
            <person name="Corum B."/>
            <person name="Cuomo C."/>
            <person name="David R."/>
            <person name="Dawoe T."/>
            <person name="Degray S."/>
            <person name="Dodge S."/>
            <person name="Dooley K."/>
            <person name="Dorje P."/>
            <person name="Dorjee K."/>
            <person name="Dorris L."/>
            <person name="Duffey N."/>
            <person name="Dupes A."/>
            <person name="Elkins T."/>
            <person name="Engels R."/>
            <person name="Erickson J."/>
            <person name="Farina A."/>
            <person name="Faro S."/>
            <person name="Ferreira P."/>
            <person name="Fischer H."/>
            <person name="Fitzgerald M."/>
            <person name="Foley K."/>
            <person name="Gage D."/>
            <person name="Galagan J."/>
            <person name="Gearin G."/>
            <person name="Gnerre S."/>
            <person name="Gnirke A."/>
            <person name="Goyette A."/>
            <person name="Graham J."/>
            <person name="Grandbois E."/>
            <person name="Gyaltsen K."/>
            <person name="Hafez N."/>
            <person name="Hagopian D."/>
            <person name="Hagos B."/>
            <person name="Hall J."/>
            <person name="Hatcher B."/>
            <person name="Heller A."/>
            <person name="Higgins H."/>
            <person name="Honan T."/>
            <person name="Horn A."/>
            <person name="Houde N."/>
            <person name="Hughes L."/>
            <person name="Hulme W."/>
            <person name="Husby E."/>
            <person name="Iliev I."/>
            <person name="Jaffe D."/>
            <person name="Jones C."/>
            <person name="Kamal M."/>
            <person name="Kamat A."/>
            <person name="Kamvysselis M."/>
            <person name="Karlsson E."/>
            <person name="Kells C."/>
            <person name="Kieu A."/>
            <person name="Kisner P."/>
            <person name="Kodira C."/>
            <person name="Kulbokas E."/>
            <person name="Labutti K."/>
            <person name="Lama D."/>
            <person name="Landers T."/>
            <person name="Leger J."/>
            <person name="Levine S."/>
            <person name="Lewis D."/>
            <person name="Lewis T."/>
            <person name="Lindblad-toh K."/>
            <person name="Liu X."/>
            <person name="Lokyitsang T."/>
            <person name="Lokyitsang Y."/>
            <person name="Lucien O."/>
            <person name="Lui A."/>
            <person name="Ma L.J."/>
            <person name="Mabbitt R."/>
            <person name="Macdonald J."/>
            <person name="Maclean C."/>
            <person name="Major J."/>
            <person name="Manning J."/>
            <person name="Marabella R."/>
            <person name="Maru K."/>
            <person name="Matthews C."/>
            <person name="Mauceli E."/>
            <person name="Mccarthy M."/>
            <person name="Mcdonough S."/>
            <person name="Mcghee T."/>
            <person name="Meldrim J."/>
            <person name="Meneus L."/>
            <person name="Mesirov J."/>
            <person name="Mihalev A."/>
            <person name="Mihova T."/>
            <person name="Mikkelsen T."/>
            <person name="Mlenga V."/>
            <person name="Moru K."/>
            <person name="Mozes J."/>
            <person name="Mulrain L."/>
            <person name="Munson G."/>
            <person name="Naylor J."/>
            <person name="Newes C."/>
            <person name="Nguyen C."/>
            <person name="Nguyen N."/>
            <person name="Nguyen T."/>
            <person name="Nicol R."/>
            <person name="Nielsen C."/>
            <person name="Nizzari M."/>
            <person name="Norbu C."/>
            <person name="Norbu N."/>
            <person name="O'donnell P."/>
            <person name="Okoawo O."/>
            <person name="O'leary S."/>
            <person name="Omotosho B."/>
            <person name="O'neill K."/>
            <person name="Osman S."/>
            <person name="Parker S."/>
            <person name="Perrin D."/>
            <person name="Phunkhang P."/>
            <person name="Piqani B."/>
            <person name="Purcell S."/>
            <person name="Rachupka T."/>
            <person name="Ramasamy U."/>
            <person name="Rameau R."/>
            <person name="Ray V."/>
            <person name="Raymond C."/>
            <person name="Retta R."/>
            <person name="Richardson S."/>
            <person name="Rise C."/>
            <person name="Rodriguez J."/>
            <person name="Rogers J."/>
            <person name="Rogov P."/>
            <person name="Rutman M."/>
            <person name="Schupbach R."/>
            <person name="Seaman C."/>
            <person name="Settipalli S."/>
            <person name="Sharpe T."/>
            <person name="Sheridan J."/>
            <person name="Sherpa N."/>
            <person name="Shi J."/>
            <person name="Smirnov S."/>
            <person name="Smith C."/>
            <person name="Sougnez C."/>
            <person name="Spencer B."/>
            <person name="Stalker J."/>
            <person name="Stange-thomann N."/>
            <person name="Stavropoulos S."/>
            <person name="Stetson K."/>
            <person name="Stone C."/>
            <person name="Stone S."/>
            <person name="Stubbs M."/>
            <person name="Talamas J."/>
            <person name="Tchuinga P."/>
            <person name="Tenzing P."/>
            <person name="Tesfaye S."/>
            <person name="Theodore J."/>
            <person name="Thoulutsang Y."/>
            <person name="Topham K."/>
            <person name="Towey S."/>
            <person name="Tsamla T."/>
            <person name="Tsomo N."/>
            <person name="Vallee D."/>
            <person name="Vassiliev H."/>
            <person name="Venkataraman V."/>
            <person name="Vinson J."/>
            <person name="Vo A."/>
            <person name="Wade C."/>
            <person name="Wang S."/>
            <person name="Wangchuk T."/>
            <person name="Wangdi T."/>
            <person name="Whittaker C."/>
            <person name="Wilkinson J."/>
            <person name="Wu Y."/>
            <person name="Wyman D."/>
            <person name="Yadav S."/>
            <person name="Yang S."/>
            <person name="Yang X."/>
            <person name="Yeager S."/>
            <person name="Yee E."/>
            <person name="Young G."/>
            <person name="Zainoun J."/>
            <person name="Zembeck L."/>
            <person name="Zimmer A."/>
            <person name="Zody M."/>
            <person name="Lander E."/>
        </authorList>
    </citation>
    <scope>NUCLEOTIDE SEQUENCE [LARGE SCALE GENOMIC DNA]</scope>
</reference>
<name>H2YI43_CIOSA</name>
<proteinExistence type="predicted"/>
<evidence type="ECO:0000256" key="1">
    <source>
        <dbReference type="SAM" id="Phobius"/>
    </source>
</evidence>
<dbReference type="eggNOG" id="ENOG502STTM">
    <property type="taxonomic scope" value="Eukaryota"/>
</dbReference>
<dbReference type="InParanoid" id="H2YI43"/>
<reference evidence="2" key="3">
    <citation type="submission" date="2025-09" db="UniProtKB">
        <authorList>
            <consortium name="Ensembl"/>
        </authorList>
    </citation>
    <scope>IDENTIFICATION</scope>
</reference>
<keyword evidence="1" id="KW-0472">Membrane</keyword>
<dbReference type="OMA" id="FYWDARH"/>
<sequence length="251" mass="29084">MRIIQNGVVKYRRQKAYSYVSKEALLEFIREMIRGLVGLLIYCALITCVYFPLYCVGFLLIKKNLLVEKVKLFTRIGMKGSKLGLVSRRSRVTDVLQSSTIEEIDFLTNRSPAYLYRMTLWTPGELVKTFLRKQKIELISDKQLAYVITSTVFAHSVTWDKKRGMFRLLMEGFEDLFLFEGFYWDARHVLVAPDASKIIIQVDGGQEYHSDCDPRHRPDYDLAKLHVQVCLSYFAPGLSHNHVHFVFPSAV</sequence>
<reference evidence="2" key="2">
    <citation type="submission" date="2025-08" db="UniProtKB">
        <authorList>
            <consortium name="Ensembl"/>
        </authorList>
    </citation>
    <scope>IDENTIFICATION</scope>
</reference>
<keyword evidence="1" id="KW-0812">Transmembrane</keyword>
<evidence type="ECO:0000313" key="2">
    <source>
        <dbReference type="Ensembl" id="ENSCSAVP00000004992.1"/>
    </source>
</evidence>
<protein>
    <submittedName>
        <fullName evidence="2">Uncharacterized protein</fullName>
    </submittedName>
</protein>
<dbReference type="Ensembl" id="ENSCSAVT00000005063.1">
    <property type="protein sequence ID" value="ENSCSAVP00000004992.1"/>
    <property type="gene ID" value="ENSCSAVG00000002976.1"/>
</dbReference>
<organism evidence="2 3">
    <name type="scientific">Ciona savignyi</name>
    <name type="common">Pacific transparent sea squirt</name>
    <dbReference type="NCBI Taxonomy" id="51511"/>
    <lineage>
        <taxon>Eukaryota</taxon>
        <taxon>Metazoa</taxon>
        <taxon>Chordata</taxon>
        <taxon>Tunicata</taxon>
        <taxon>Ascidiacea</taxon>
        <taxon>Phlebobranchia</taxon>
        <taxon>Cionidae</taxon>
        <taxon>Ciona</taxon>
    </lineage>
</organism>
<dbReference type="HOGENOM" id="CLU_083783_0_0_1"/>
<dbReference type="GeneTree" id="ENSGT00390000001130"/>
<accession>H2YI43</accession>
<evidence type="ECO:0000313" key="3">
    <source>
        <dbReference type="Proteomes" id="UP000007875"/>
    </source>
</evidence>
<dbReference type="AlphaFoldDB" id="H2YI43"/>
<feature type="transmembrane region" description="Helical" evidence="1">
    <location>
        <begin position="39"/>
        <end position="61"/>
    </location>
</feature>
<keyword evidence="3" id="KW-1185">Reference proteome</keyword>